<dbReference type="Proteomes" id="UP000609879">
    <property type="component" value="Unassembled WGS sequence"/>
</dbReference>
<name>A0ABQ3YH57_9ACTN</name>
<dbReference type="Pfam" id="PF23636">
    <property type="entry name" value="DUF7144"/>
    <property type="match status" value="1"/>
</dbReference>
<evidence type="ECO:0000313" key="3">
    <source>
        <dbReference type="EMBL" id="GID79327.1"/>
    </source>
</evidence>
<evidence type="ECO:0000256" key="1">
    <source>
        <dbReference type="SAM" id="Phobius"/>
    </source>
</evidence>
<dbReference type="RefSeq" id="WP_203775342.1">
    <property type="nucleotide sequence ID" value="NZ_BAAABO010000011.1"/>
</dbReference>
<dbReference type="EMBL" id="BOMI01000165">
    <property type="protein sequence ID" value="GID79327.1"/>
    <property type="molecule type" value="Genomic_DNA"/>
</dbReference>
<keyword evidence="1" id="KW-0472">Membrane</keyword>
<reference evidence="3 4" key="1">
    <citation type="submission" date="2021-01" db="EMBL/GenBank/DDBJ databases">
        <title>Whole genome shotgun sequence of Actinoplanes deccanensis NBRC 13994.</title>
        <authorList>
            <person name="Komaki H."/>
            <person name="Tamura T."/>
        </authorList>
    </citation>
    <scope>NUCLEOTIDE SEQUENCE [LARGE SCALE GENOMIC DNA]</scope>
    <source>
        <strain evidence="3 4">NBRC 13994</strain>
    </source>
</reference>
<keyword evidence="1" id="KW-0812">Transmembrane</keyword>
<feature type="transmembrane region" description="Helical" evidence="1">
    <location>
        <begin position="101"/>
        <end position="118"/>
    </location>
</feature>
<feature type="transmembrane region" description="Helical" evidence="1">
    <location>
        <begin position="124"/>
        <end position="144"/>
    </location>
</feature>
<sequence>MSETQARSNYVADEPYVPGKRRTAEPTAWVGVVIFAAVMLMLMGGFQVIEGLVAIFRDDYYLTTRNGLVLTLDYTAWGWTHLIIGLIAVGTGIGIFAGQMWARVVGIVIACLSALANMAFLPAYPIWCAIVIAMDVLIIYALAVHGREVK</sequence>
<keyword evidence="1" id="KW-1133">Transmembrane helix</keyword>
<evidence type="ECO:0000313" key="4">
    <source>
        <dbReference type="Proteomes" id="UP000609879"/>
    </source>
</evidence>
<feature type="transmembrane region" description="Helical" evidence="1">
    <location>
        <begin position="76"/>
        <end position="96"/>
    </location>
</feature>
<feature type="domain" description="DUF7144" evidence="2">
    <location>
        <begin position="33"/>
        <end position="147"/>
    </location>
</feature>
<proteinExistence type="predicted"/>
<keyword evidence="4" id="KW-1185">Reference proteome</keyword>
<comment type="caution">
    <text evidence="3">The sequence shown here is derived from an EMBL/GenBank/DDBJ whole genome shotgun (WGS) entry which is preliminary data.</text>
</comment>
<gene>
    <name evidence="3" type="ORF">Ade02nite_79680</name>
</gene>
<evidence type="ECO:0000259" key="2">
    <source>
        <dbReference type="Pfam" id="PF23636"/>
    </source>
</evidence>
<feature type="transmembrane region" description="Helical" evidence="1">
    <location>
        <begin position="28"/>
        <end position="56"/>
    </location>
</feature>
<organism evidence="3 4">
    <name type="scientific">Paractinoplanes deccanensis</name>
    <dbReference type="NCBI Taxonomy" id="113561"/>
    <lineage>
        <taxon>Bacteria</taxon>
        <taxon>Bacillati</taxon>
        <taxon>Actinomycetota</taxon>
        <taxon>Actinomycetes</taxon>
        <taxon>Micromonosporales</taxon>
        <taxon>Micromonosporaceae</taxon>
        <taxon>Paractinoplanes</taxon>
    </lineage>
</organism>
<dbReference type="InterPro" id="IPR055568">
    <property type="entry name" value="DUF7144"/>
</dbReference>
<protein>
    <submittedName>
        <fullName evidence="3">Membrane protein</fullName>
    </submittedName>
</protein>
<accession>A0ABQ3YH57</accession>